<protein>
    <submittedName>
        <fullName evidence="1">Uncharacterized protein</fullName>
    </submittedName>
</protein>
<dbReference type="AlphaFoldDB" id="A0A1P8UC55"/>
<keyword evidence="2" id="KW-1185">Reference proteome</keyword>
<dbReference type="GO" id="GO:0006355">
    <property type="term" value="P:regulation of DNA-templated transcription"/>
    <property type="evidence" value="ECO:0007669"/>
    <property type="project" value="InterPro"/>
</dbReference>
<dbReference type="KEGG" id="maur:BOH66_00870"/>
<dbReference type="InterPro" id="IPR010985">
    <property type="entry name" value="Ribbon_hlx_hlx"/>
</dbReference>
<dbReference type="OrthoDB" id="4426404at2"/>
<dbReference type="SUPFAM" id="SSF47598">
    <property type="entry name" value="Ribbon-helix-helix"/>
    <property type="match status" value="1"/>
</dbReference>
<evidence type="ECO:0000313" key="1">
    <source>
        <dbReference type="EMBL" id="APZ35669.1"/>
    </source>
</evidence>
<sequence>MTLRLPEDLDRKLETLAAEQHISKHALLIQAAEAIVARSGRRGEIRGAIDFVRTHDAELLQRLEDA</sequence>
<proteinExistence type="predicted"/>
<reference evidence="1 2" key="1">
    <citation type="submission" date="2016-12" db="EMBL/GenBank/DDBJ databases">
        <title>Complete genome sequence of Microbacterium aurum KACC 15219.</title>
        <authorList>
            <person name="Jung Y."/>
            <person name="Shin J.-H."/>
            <person name="Lee Y.-J."/>
            <person name="Yi H."/>
            <person name="Bahn Y.-S."/>
            <person name="Kim J.F."/>
            <person name="Lee D.-W."/>
        </authorList>
    </citation>
    <scope>NUCLEOTIDE SEQUENCE [LARGE SCALE GENOMIC DNA]</scope>
    <source>
        <strain evidence="1 2">KACC 15219</strain>
    </source>
</reference>
<dbReference type="Proteomes" id="UP000187185">
    <property type="component" value="Chromosome"/>
</dbReference>
<dbReference type="EMBL" id="CP018762">
    <property type="protein sequence ID" value="APZ35669.1"/>
    <property type="molecule type" value="Genomic_DNA"/>
</dbReference>
<organism evidence="1 2">
    <name type="scientific">Microbacterium aurum</name>
    <dbReference type="NCBI Taxonomy" id="36805"/>
    <lineage>
        <taxon>Bacteria</taxon>
        <taxon>Bacillati</taxon>
        <taxon>Actinomycetota</taxon>
        <taxon>Actinomycetes</taxon>
        <taxon>Micrococcales</taxon>
        <taxon>Microbacteriaceae</taxon>
        <taxon>Microbacterium</taxon>
    </lineage>
</organism>
<dbReference type="STRING" id="36805.BOH66_00870"/>
<accession>A0A1P8UC55</accession>
<name>A0A1P8UC55_9MICO</name>
<gene>
    <name evidence="1" type="ORF">BOH66_00870</name>
</gene>
<evidence type="ECO:0000313" key="2">
    <source>
        <dbReference type="Proteomes" id="UP000187185"/>
    </source>
</evidence>